<dbReference type="AlphaFoldDB" id="A0A3P1XXQ4"/>
<dbReference type="OrthoDB" id="680421at2"/>
<name>A0A3P1XXQ4_TANFO</name>
<comment type="caution">
    <text evidence="2">The sequence shown here is derived from an EMBL/GenBank/DDBJ whole genome shotgun (WGS) entry which is preliminary data.</text>
</comment>
<dbReference type="CDD" id="cd00038">
    <property type="entry name" value="CAP_ED"/>
    <property type="match status" value="1"/>
</dbReference>
<reference evidence="2 3" key="1">
    <citation type="submission" date="2018-11" db="EMBL/GenBank/DDBJ databases">
        <title>Genomes From Bacteria Associated with the Canine Oral Cavity: a Test Case for Automated Genome-Based Taxonomic Assignment.</title>
        <authorList>
            <person name="Coil D.A."/>
            <person name="Jospin G."/>
            <person name="Darling A.E."/>
            <person name="Wallis C."/>
            <person name="Davis I.J."/>
            <person name="Harris S."/>
            <person name="Eisen J.A."/>
            <person name="Holcombe L.J."/>
            <person name="O'Flynn C."/>
        </authorList>
    </citation>
    <scope>NUCLEOTIDE SEQUENCE [LARGE SCALE GENOMIC DNA]</scope>
    <source>
        <strain evidence="2 3">OH2617_COT-023</strain>
    </source>
</reference>
<dbReference type="PROSITE" id="PS50042">
    <property type="entry name" value="CNMP_BINDING_3"/>
    <property type="match status" value="1"/>
</dbReference>
<evidence type="ECO:0000259" key="1">
    <source>
        <dbReference type="PROSITE" id="PS50042"/>
    </source>
</evidence>
<evidence type="ECO:0000313" key="3">
    <source>
        <dbReference type="Proteomes" id="UP000278609"/>
    </source>
</evidence>
<dbReference type="Proteomes" id="UP000278609">
    <property type="component" value="Unassembled WGS sequence"/>
</dbReference>
<dbReference type="EMBL" id="RQYS01000005">
    <property type="protein sequence ID" value="RRD62810.1"/>
    <property type="molecule type" value="Genomic_DNA"/>
</dbReference>
<dbReference type="InterPro" id="IPR018490">
    <property type="entry name" value="cNMP-bd_dom_sf"/>
</dbReference>
<dbReference type="InterPro" id="IPR014710">
    <property type="entry name" value="RmlC-like_jellyroll"/>
</dbReference>
<proteinExistence type="predicted"/>
<dbReference type="Pfam" id="PF00027">
    <property type="entry name" value="cNMP_binding"/>
    <property type="match status" value="1"/>
</dbReference>
<accession>A0A3P1XXQ4</accession>
<sequence length="187" mass="22283">MQKFINHIQSTVPDRRIEKSDLEEFCISKSLKKGDVLLSMGTVCRHYYYVNRGVLKVYYFNDAAEERTGWIAFEDYFFSELESFTRGTPSRYEIVATEATEILQIHKNHIDLLIERHDWFSKFLFYNQQETILNLTKVIELFQNHSVKDRYEELFKYPDFIKKVKQKDLASMLGMSKYSISRVKSSK</sequence>
<dbReference type="RefSeq" id="WP_124750572.1">
    <property type="nucleotide sequence ID" value="NZ_RQYS01000005.1"/>
</dbReference>
<dbReference type="SUPFAM" id="SSF51206">
    <property type="entry name" value="cAMP-binding domain-like"/>
    <property type="match status" value="1"/>
</dbReference>
<dbReference type="Gene3D" id="2.60.120.10">
    <property type="entry name" value="Jelly Rolls"/>
    <property type="match status" value="1"/>
</dbReference>
<protein>
    <submittedName>
        <fullName evidence="2">Crp/Fnr family transcriptional regulator</fullName>
    </submittedName>
</protein>
<evidence type="ECO:0000313" key="2">
    <source>
        <dbReference type="EMBL" id="RRD62810.1"/>
    </source>
</evidence>
<organism evidence="2 3">
    <name type="scientific">Tannerella forsythia</name>
    <name type="common">Bacteroides forsythus</name>
    <dbReference type="NCBI Taxonomy" id="28112"/>
    <lineage>
        <taxon>Bacteria</taxon>
        <taxon>Pseudomonadati</taxon>
        <taxon>Bacteroidota</taxon>
        <taxon>Bacteroidia</taxon>
        <taxon>Bacteroidales</taxon>
        <taxon>Tannerellaceae</taxon>
        <taxon>Tannerella</taxon>
    </lineage>
</organism>
<feature type="domain" description="Cyclic nucleotide-binding" evidence="1">
    <location>
        <begin position="4"/>
        <end position="114"/>
    </location>
</feature>
<dbReference type="InterPro" id="IPR000595">
    <property type="entry name" value="cNMP-bd_dom"/>
</dbReference>
<gene>
    <name evidence="2" type="ORF">EII40_01825</name>
</gene>